<proteinExistence type="predicted"/>
<comment type="caution">
    <text evidence="3">The sequence shown here is derived from an EMBL/GenBank/DDBJ whole genome shotgun (WGS) entry which is preliminary data.</text>
</comment>
<feature type="region of interest" description="Disordered" evidence="1">
    <location>
        <begin position="33"/>
        <end position="57"/>
    </location>
</feature>
<feature type="compositionally biased region" description="Basic and acidic residues" evidence="1">
    <location>
        <begin position="45"/>
        <end position="54"/>
    </location>
</feature>
<reference evidence="3" key="1">
    <citation type="submission" date="2021-06" db="EMBL/GenBank/DDBJ databases">
        <title>Sequencing of actinobacteria type strains.</title>
        <authorList>
            <person name="Nguyen G.-S."/>
            <person name="Wentzel A."/>
        </authorList>
    </citation>
    <scope>NUCLEOTIDE SEQUENCE</scope>
    <source>
        <strain evidence="3">P38-E01</strain>
    </source>
</reference>
<evidence type="ECO:0000313" key="4">
    <source>
        <dbReference type="Proteomes" id="UP000694501"/>
    </source>
</evidence>
<dbReference type="RefSeq" id="WP_211043544.1">
    <property type="nucleotide sequence ID" value="NZ_JAELVF020000001.1"/>
</dbReference>
<gene>
    <name evidence="3" type="ORF">JGS22_005250</name>
</gene>
<accession>A0A949JDL8</accession>
<evidence type="ECO:0000313" key="3">
    <source>
        <dbReference type="EMBL" id="MBU7597058.1"/>
    </source>
</evidence>
<dbReference type="EMBL" id="JAELVF020000001">
    <property type="protein sequence ID" value="MBU7597058.1"/>
    <property type="molecule type" value="Genomic_DNA"/>
</dbReference>
<keyword evidence="2" id="KW-1133">Transmembrane helix</keyword>
<dbReference type="AlphaFoldDB" id="A0A949JDL8"/>
<organism evidence="3 4">
    <name type="scientific">Streptomyces tardus</name>
    <dbReference type="NCBI Taxonomy" id="2780544"/>
    <lineage>
        <taxon>Bacteria</taxon>
        <taxon>Bacillati</taxon>
        <taxon>Actinomycetota</taxon>
        <taxon>Actinomycetes</taxon>
        <taxon>Kitasatosporales</taxon>
        <taxon>Streptomycetaceae</taxon>
        <taxon>Streptomyces</taxon>
    </lineage>
</organism>
<feature type="transmembrane region" description="Helical" evidence="2">
    <location>
        <begin position="6"/>
        <end position="29"/>
    </location>
</feature>
<evidence type="ECO:0000256" key="1">
    <source>
        <dbReference type="SAM" id="MobiDB-lite"/>
    </source>
</evidence>
<keyword evidence="4" id="KW-1185">Reference proteome</keyword>
<name>A0A949JDL8_9ACTN</name>
<evidence type="ECO:0000256" key="2">
    <source>
        <dbReference type="SAM" id="Phobius"/>
    </source>
</evidence>
<keyword evidence="2" id="KW-0472">Membrane</keyword>
<keyword evidence="2" id="KW-0812">Transmembrane</keyword>
<dbReference type="Proteomes" id="UP000694501">
    <property type="component" value="Unassembled WGS sequence"/>
</dbReference>
<sequence>MLFPTDFWFTFALVVAAGLIGTIAVAAVAGRLQPGPRRGAAPEAARTEAARPAESRAAVARPVAVRYASHEPRRADRAEQVKAI</sequence>
<protein>
    <submittedName>
        <fullName evidence="3">Uncharacterized protein</fullName>
    </submittedName>
</protein>